<gene>
    <name evidence="1" type="ORF">FCN18_24330</name>
</gene>
<protein>
    <recommendedName>
        <fullName evidence="3">Recombination endonuclease VII</fullName>
    </recommendedName>
</protein>
<evidence type="ECO:0000313" key="1">
    <source>
        <dbReference type="EMBL" id="TKG67036.1"/>
    </source>
</evidence>
<accession>A0ABY2S0E8</accession>
<dbReference type="InterPro" id="IPR044925">
    <property type="entry name" value="His-Me_finger_sf"/>
</dbReference>
<dbReference type="InterPro" id="IPR038563">
    <property type="entry name" value="Endonuclease_7_sf"/>
</dbReference>
<evidence type="ECO:0008006" key="3">
    <source>
        <dbReference type="Google" id="ProtNLM"/>
    </source>
</evidence>
<evidence type="ECO:0000313" key="2">
    <source>
        <dbReference type="Proteomes" id="UP000309992"/>
    </source>
</evidence>
<dbReference type="InterPro" id="IPR004211">
    <property type="entry name" value="Endonuclease_7"/>
</dbReference>
<organism evidence="1 2">
    <name type="scientific">Prauserella endophytica</name>
    <dbReference type="NCBI Taxonomy" id="1592324"/>
    <lineage>
        <taxon>Bacteria</taxon>
        <taxon>Bacillati</taxon>
        <taxon>Actinomycetota</taxon>
        <taxon>Actinomycetes</taxon>
        <taxon>Pseudonocardiales</taxon>
        <taxon>Pseudonocardiaceae</taxon>
        <taxon>Prauserella</taxon>
        <taxon>Prauserella coralliicola group</taxon>
    </lineage>
</organism>
<proteinExistence type="predicted"/>
<dbReference type="Gene3D" id="3.40.1800.10">
    <property type="entry name" value="His-Me finger endonucleases"/>
    <property type="match status" value="1"/>
</dbReference>
<dbReference type="SUPFAM" id="SSF54060">
    <property type="entry name" value="His-Me finger endonucleases"/>
    <property type="match status" value="1"/>
</dbReference>
<comment type="caution">
    <text evidence="1">The sequence shown here is derived from an EMBL/GenBank/DDBJ whole genome shotgun (WGS) entry which is preliminary data.</text>
</comment>
<sequence length="199" mass="22686">MRQSRRFRHPGREGRVLSVQARRVPEVLRAGGGAVTKVNPTCGDCGEVKDRSEFYVDRKRANGLHTYCKDCCKVRAKRRYAEDPEGHKERHRKWVEKNSDRVRLHKLKSTYGVSAEEYLALPQVCVICGATERLRLDHSHQSGRVRGLLCDPCNKGLGFFGDNPTFLLRAAEYVLGVAKPDIFEATYDEVRVERERGQA</sequence>
<reference evidence="1 2" key="1">
    <citation type="journal article" date="2015" name="Antonie Van Leeuwenhoek">
        <title>Prauserella endophytica sp. nov., an endophytic actinobacterium isolated from Tamarix taklamakanensis.</title>
        <authorList>
            <person name="Liu J.M."/>
            <person name="Habden X."/>
            <person name="Guo L."/>
            <person name="Tuo L."/>
            <person name="Jiang Z.K."/>
            <person name="Liu S.W."/>
            <person name="Liu X.F."/>
            <person name="Chen L."/>
            <person name="Li R.F."/>
            <person name="Zhang Y.Q."/>
            <person name="Sun C.H."/>
        </authorList>
    </citation>
    <scope>NUCLEOTIDE SEQUENCE [LARGE SCALE GENOMIC DNA]</scope>
    <source>
        <strain evidence="1 2">CGMCC 4.7182</strain>
    </source>
</reference>
<keyword evidence="2" id="KW-1185">Reference proteome</keyword>
<dbReference type="EMBL" id="SWMS01000014">
    <property type="protein sequence ID" value="TKG67036.1"/>
    <property type="molecule type" value="Genomic_DNA"/>
</dbReference>
<dbReference type="Pfam" id="PF02945">
    <property type="entry name" value="Endonuclease_7"/>
    <property type="match status" value="1"/>
</dbReference>
<name>A0ABY2S0E8_9PSEU</name>
<dbReference type="Proteomes" id="UP000309992">
    <property type="component" value="Unassembled WGS sequence"/>
</dbReference>